<evidence type="ECO:0000256" key="8">
    <source>
        <dbReference type="ARBA" id="ARBA00022840"/>
    </source>
</evidence>
<dbReference type="Proteomes" id="UP000199006">
    <property type="component" value="Unassembled WGS sequence"/>
</dbReference>
<dbReference type="CDD" id="cd00496">
    <property type="entry name" value="PheRS_alpha_core"/>
    <property type="match status" value="1"/>
</dbReference>
<evidence type="ECO:0000256" key="10">
    <source>
        <dbReference type="ARBA" id="ARBA00022917"/>
    </source>
</evidence>
<evidence type="ECO:0000256" key="7">
    <source>
        <dbReference type="ARBA" id="ARBA00022741"/>
    </source>
</evidence>
<dbReference type="PANTHER" id="PTHR11538:SF41">
    <property type="entry name" value="PHENYLALANINE--TRNA LIGASE, MITOCHONDRIAL"/>
    <property type="match status" value="1"/>
</dbReference>
<dbReference type="GO" id="GO:0140096">
    <property type="term" value="F:catalytic activity, acting on a protein"/>
    <property type="evidence" value="ECO:0007669"/>
    <property type="project" value="UniProtKB-ARBA"/>
</dbReference>
<evidence type="ECO:0000313" key="15">
    <source>
        <dbReference type="EMBL" id="SFL07538.1"/>
    </source>
</evidence>
<dbReference type="OrthoDB" id="9800719at2"/>
<evidence type="ECO:0000256" key="9">
    <source>
        <dbReference type="ARBA" id="ARBA00022842"/>
    </source>
</evidence>
<keyword evidence="5 13" id="KW-0436">Ligase</keyword>
<dbReference type="GO" id="GO:0004826">
    <property type="term" value="F:phenylalanine-tRNA ligase activity"/>
    <property type="evidence" value="ECO:0007669"/>
    <property type="project" value="UniProtKB-UniRule"/>
</dbReference>
<dbReference type="RefSeq" id="WP_089857938.1">
    <property type="nucleotide sequence ID" value="NZ_FOTI01000001.1"/>
</dbReference>
<keyword evidence="6 13" id="KW-0479">Metal-binding</keyword>
<dbReference type="InterPro" id="IPR006195">
    <property type="entry name" value="aa-tRNA-synth_II"/>
</dbReference>
<keyword evidence="9 13" id="KW-0460">Magnesium</keyword>
<evidence type="ECO:0000256" key="5">
    <source>
        <dbReference type="ARBA" id="ARBA00022598"/>
    </source>
</evidence>
<keyword evidence="16" id="KW-1185">Reference proteome</keyword>
<dbReference type="GO" id="GO:0000049">
    <property type="term" value="F:tRNA binding"/>
    <property type="evidence" value="ECO:0007669"/>
    <property type="project" value="InterPro"/>
</dbReference>
<sequence>MDLLKDLKKIEEEAAAELSSVADLAELEELRIKYLGKKGAVQSVFAQMGKISAEERPVVGKEANLLKNKIQNWIGEHKEKLTAEAAEQRFAAEKIDVTLPGAQIKTGRTHPLSLIRQELEEIFIGMGYKIAEGPEIESEYYNFEALNIPEHHPARDLQDTLYIDDNYLLRTHTSPVQVRTMEAQEPPVRIIAPGRVYRSDELDASHSPIFHQAEGLVIDRDISFSDLKGTIELIVEALFGKNREVRFRPSYFPFTEPSAEVDVSCIVCGGEGCPLCSRTGWLEIMGSGMVHPNVLEMSGYDKDYYSGFAFGIGLDRLALLKYGIDDIRVLYENDQRFLHQF</sequence>
<evidence type="ECO:0000256" key="13">
    <source>
        <dbReference type="HAMAP-Rule" id="MF_00281"/>
    </source>
</evidence>
<dbReference type="GO" id="GO:0000287">
    <property type="term" value="F:magnesium ion binding"/>
    <property type="evidence" value="ECO:0007669"/>
    <property type="project" value="UniProtKB-UniRule"/>
</dbReference>
<evidence type="ECO:0000256" key="12">
    <source>
        <dbReference type="ARBA" id="ARBA00049255"/>
    </source>
</evidence>
<evidence type="ECO:0000256" key="1">
    <source>
        <dbReference type="ARBA" id="ARBA00004496"/>
    </source>
</evidence>
<keyword evidence="7 13" id="KW-0547">Nucleotide-binding</keyword>
<comment type="cofactor">
    <cofactor evidence="13">
        <name>Mg(2+)</name>
        <dbReference type="ChEBI" id="CHEBI:18420"/>
    </cofactor>
    <text evidence="13">Binds 2 magnesium ions per tetramer.</text>
</comment>
<gene>
    <name evidence="13" type="primary">pheS</name>
    <name evidence="15" type="ORF">SAMN02983006_00083</name>
</gene>
<dbReference type="InterPro" id="IPR022911">
    <property type="entry name" value="Phe_tRNA_ligase_alpha1_bac"/>
</dbReference>
<dbReference type="SUPFAM" id="SSF55681">
    <property type="entry name" value="Class II aaRS and biotin synthetases"/>
    <property type="match status" value="1"/>
</dbReference>
<dbReference type="AlphaFoldDB" id="A0A1I4EP65"/>
<feature type="binding site" evidence="13">
    <location>
        <position position="256"/>
    </location>
    <ligand>
        <name>Mg(2+)</name>
        <dbReference type="ChEBI" id="CHEBI:18420"/>
        <note>shared with beta subunit</note>
    </ligand>
</feature>
<dbReference type="SUPFAM" id="SSF46589">
    <property type="entry name" value="tRNA-binding arm"/>
    <property type="match status" value="1"/>
</dbReference>
<dbReference type="HAMAP" id="MF_00281">
    <property type="entry name" value="Phe_tRNA_synth_alpha1"/>
    <property type="match status" value="1"/>
</dbReference>
<dbReference type="GO" id="GO:0016740">
    <property type="term" value="F:transferase activity"/>
    <property type="evidence" value="ECO:0007669"/>
    <property type="project" value="UniProtKB-ARBA"/>
</dbReference>
<dbReference type="FunFam" id="3.30.930.10:FF:000003">
    <property type="entry name" value="Phenylalanine--tRNA ligase alpha subunit"/>
    <property type="match status" value="1"/>
</dbReference>
<dbReference type="GO" id="GO:0005524">
    <property type="term" value="F:ATP binding"/>
    <property type="evidence" value="ECO:0007669"/>
    <property type="project" value="UniProtKB-UniRule"/>
</dbReference>
<dbReference type="EC" id="6.1.1.20" evidence="13"/>
<dbReference type="InterPro" id="IPR004188">
    <property type="entry name" value="Phe-tRNA_ligase_II_N"/>
</dbReference>
<keyword evidence="8 13" id="KW-0067">ATP-binding</keyword>
<protein>
    <recommendedName>
        <fullName evidence="13">Phenylalanine--tRNA ligase alpha subunit</fullName>
        <ecNumber evidence="13">6.1.1.20</ecNumber>
    </recommendedName>
    <alternativeName>
        <fullName evidence="13">Phenylalanyl-tRNA synthetase alpha subunit</fullName>
        <shortName evidence="13">PheRS</shortName>
    </alternativeName>
</protein>
<evidence type="ECO:0000256" key="6">
    <source>
        <dbReference type="ARBA" id="ARBA00022723"/>
    </source>
</evidence>
<evidence type="ECO:0000256" key="4">
    <source>
        <dbReference type="ARBA" id="ARBA00022490"/>
    </source>
</evidence>
<dbReference type="InterPro" id="IPR045864">
    <property type="entry name" value="aa-tRNA-synth_II/BPL/LPL"/>
</dbReference>
<dbReference type="PROSITE" id="PS50862">
    <property type="entry name" value="AA_TRNA_LIGASE_II"/>
    <property type="match status" value="1"/>
</dbReference>
<comment type="subunit">
    <text evidence="3 13">Tetramer of two alpha and two beta subunits.</text>
</comment>
<keyword evidence="11 13" id="KW-0030">Aminoacyl-tRNA synthetase</keyword>
<dbReference type="GO" id="GO:0006432">
    <property type="term" value="P:phenylalanyl-tRNA aminoacylation"/>
    <property type="evidence" value="ECO:0007669"/>
    <property type="project" value="UniProtKB-UniRule"/>
</dbReference>
<dbReference type="NCBIfam" id="TIGR00468">
    <property type="entry name" value="pheS"/>
    <property type="match status" value="1"/>
</dbReference>
<organism evidence="15 16">
    <name type="scientific">Halanaerobium salsuginis</name>
    <dbReference type="NCBI Taxonomy" id="29563"/>
    <lineage>
        <taxon>Bacteria</taxon>
        <taxon>Bacillati</taxon>
        <taxon>Bacillota</taxon>
        <taxon>Clostridia</taxon>
        <taxon>Halanaerobiales</taxon>
        <taxon>Halanaerobiaceae</taxon>
        <taxon>Halanaerobium</taxon>
    </lineage>
</organism>
<keyword evidence="4 13" id="KW-0963">Cytoplasm</keyword>
<evidence type="ECO:0000313" key="16">
    <source>
        <dbReference type="Proteomes" id="UP000199006"/>
    </source>
</evidence>
<dbReference type="Pfam" id="PF01409">
    <property type="entry name" value="tRNA-synt_2d"/>
    <property type="match status" value="1"/>
</dbReference>
<comment type="subcellular location">
    <subcellularLocation>
        <location evidence="1 13">Cytoplasm</location>
    </subcellularLocation>
</comment>
<feature type="domain" description="Aminoacyl-transfer RNA synthetases class-II family profile" evidence="14">
    <location>
        <begin position="115"/>
        <end position="332"/>
    </location>
</feature>
<accession>A0A1I4EP65</accession>
<dbReference type="InterPro" id="IPR010978">
    <property type="entry name" value="tRNA-bd_arm"/>
</dbReference>
<evidence type="ECO:0000256" key="11">
    <source>
        <dbReference type="ARBA" id="ARBA00023146"/>
    </source>
</evidence>
<dbReference type="PANTHER" id="PTHR11538">
    <property type="entry name" value="PHENYLALANYL-TRNA SYNTHETASE"/>
    <property type="match status" value="1"/>
</dbReference>
<dbReference type="Gene3D" id="3.30.930.10">
    <property type="entry name" value="Bira Bifunctional Protein, Domain 2"/>
    <property type="match status" value="1"/>
</dbReference>
<dbReference type="Pfam" id="PF02912">
    <property type="entry name" value="Phe_tRNA-synt_N"/>
    <property type="match status" value="1"/>
</dbReference>
<dbReference type="GO" id="GO:0005737">
    <property type="term" value="C:cytoplasm"/>
    <property type="evidence" value="ECO:0007669"/>
    <property type="project" value="UniProtKB-SubCell"/>
</dbReference>
<dbReference type="EMBL" id="FOTI01000001">
    <property type="protein sequence ID" value="SFL07538.1"/>
    <property type="molecule type" value="Genomic_DNA"/>
</dbReference>
<keyword evidence="10 13" id="KW-0648">Protein biosynthesis</keyword>
<evidence type="ECO:0000259" key="14">
    <source>
        <dbReference type="PROSITE" id="PS50862"/>
    </source>
</evidence>
<evidence type="ECO:0000256" key="2">
    <source>
        <dbReference type="ARBA" id="ARBA00010207"/>
    </source>
</evidence>
<reference evidence="15 16" key="1">
    <citation type="submission" date="2016-10" db="EMBL/GenBank/DDBJ databases">
        <authorList>
            <person name="de Groot N.N."/>
        </authorList>
    </citation>
    <scope>NUCLEOTIDE SEQUENCE [LARGE SCALE GENOMIC DNA]</scope>
    <source>
        <strain evidence="15 16">ATCC 51327</strain>
    </source>
</reference>
<comment type="catalytic activity">
    <reaction evidence="12 13">
        <text>tRNA(Phe) + L-phenylalanine + ATP = L-phenylalanyl-tRNA(Phe) + AMP + diphosphate + H(+)</text>
        <dbReference type="Rhea" id="RHEA:19413"/>
        <dbReference type="Rhea" id="RHEA-COMP:9668"/>
        <dbReference type="Rhea" id="RHEA-COMP:9699"/>
        <dbReference type="ChEBI" id="CHEBI:15378"/>
        <dbReference type="ChEBI" id="CHEBI:30616"/>
        <dbReference type="ChEBI" id="CHEBI:33019"/>
        <dbReference type="ChEBI" id="CHEBI:58095"/>
        <dbReference type="ChEBI" id="CHEBI:78442"/>
        <dbReference type="ChEBI" id="CHEBI:78531"/>
        <dbReference type="ChEBI" id="CHEBI:456215"/>
        <dbReference type="EC" id="6.1.1.20"/>
    </reaction>
</comment>
<comment type="similarity">
    <text evidence="2 13">Belongs to the class-II aminoacyl-tRNA synthetase family. Phe-tRNA synthetase alpha subunit type 1 subfamily.</text>
</comment>
<proteinExistence type="inferred from homology"/>
<evidence type="ECO:0000256" key="3">
    <source>
        <dbReference type="ARBA" id="ARBA00011209"/>
    </source>
</evidence>
<dbReference type="STRING" id="29563.SAMN02983006_00083"/>
<dbReference type="InterPro" id="IPR004529">
    <property type="entry name" value="Phe-tRNA-synth_IIc_asu"/>
</dbReference>
<name>A0A1I4EP65_9FIRM</name>
<dbReference type="InterPro" id="IPR002319">
    <property type="entry name" value="Phenylalanyl-tRNA_Synthase"/>
</dbReference>